<dbReference type="PANTHER" id="PTHR15454:SF56">
    <property type="entry name" value="PROTEIN PHOSPHATASE 1 REGULATORY SUBUNIT 7-RELATED"/>
    <property type="match status" value="1"/>
</dbReference>
<dbReference type="EMBL" id="HBKN01028593">
    <property type="protein sequence ID" value="CAE2312399.1"/>
    <property type="molecule type" value="Transcribed_RNA"/>
</dbReference>
<dbReference type="EMBL" id="HBKN01028594">
    <property type="protein sequence ID" value="CAE2312401.1"/>
    <property type="molecule type" value="Transcribed_RNA"/>
</dbReference>
<evidence type="ECO:0000256" key="2">
    <source>
        <dbReference type="ARBA" id="ARBA00022737"/>
    </source>
</evidence>
<keyword evidence="1" id="KW-0433">Leucine-rich repeat</keyword>
<sequence length="1244" mass="144059">MFSILQVVAALQEQGSEERLTSSLVQVFQANGQMEHLLTNCAEKLWGRGSVKAKETLRNDSIIKSMILAYTKACSGEYLESLLAPIARGLQGPFTATTTGLKGSLDRLLSRVLNSDPPRPLRALFKNWSKFFSKKVGKRMTAAILKMLLGEILSSMIEDVMKRNEQFTPDCVKFLQDHEQVLRCMASNEGFHGSSPHYPLNSWLDSKQALLDQILKRMVECEDTRYHSWNSESVVKGNAASFEYILSFVKAHKDSIIRTYEAFDWKWRGLHQTRLPSLWAAFETGRRRRNMTTVSSPPRSSTFLEVSAVKDSKMALELDQARAEGSVSAREQSDDRMESLTSRVTEIDFDHRNLTKIPVLERFHNLHTINISHNQISSLSHLPSSIRYLNCSHNCLSSLHGIQTLLLLENLNASNNQLEDACRDLRKNTKIIFLNLSFNRLAGLQDFSHIPSLRYLNLDNNSITSVNDLRLLSLNLKLVSITCHNNPLTGEHAYMPSLVKLLPQVESVDEESTRLYHSPLTYSRDEPSTPTNGWRWEAEAETLMPTRGPALSRLSIIAREDYVAAPEGRAEALSLSDLLADQISPADNIQRSPKARPAQTPAREGSKNQARVPRRQSKRSPVSNQAPAQGRRKEVGSSEADVERLIWFESKYLKVIRMWMVMHWRRLTRKETRIRLFVSKRPAASCFHRWRRQCLLLLCRASQASRAGVSLKLCYAAVLLSNESWADGGRRRRSPTLSYGRTLMQRGFERLQQRAMATRMQTRKAVWLWEVRAQRLSFVVLWAWLEHVRKLRRVSSCLRGWSLRRNAQVLRGCFYLLVAQSEHGEHLREVAKMIERRLRSSLSARVMRGWAEAAGECAGQARRIAGLKRRRNLLTMRRVVVILSECLHLRTLVTSAARKHQKSVTRSSLQAWGRRAETRQASLTRIGQRQVARAKETLLAWRSVWADQQQKRRLSRLLHRMARKFFLTSCMAKWLSLQQTRRAQRASLLTSQPYYLRSRWHSQQALVVRALSTWRSRTAMKKVSTIHTMERRRRVRISTLTAWILVQQQERRLSRCNFVISQRNCNNRVRRLFSDWVSVISLKEKNYKFREMCRRNQMALETIMVVAIWKGWKQMVEMSNLSNSFCEYLARVARKQHLSQCFAVLFGESCKVTNVRNQVRLSSMKRSVKRFYDEWRRTTSRDLCLRRRYPFQRSRHLYRLTGTSFSTWKHVTLARYYVAATLDRILQKHQQQTHFMHASESGLC</sequence>
<proteinExistence type="predicted"/>
<dbReference type="SUPFAM" id="SSF52058">
    <property type="entry name" value="L domain-like"/>
    <property type="match status" value="1"/>
</dbReference>
<evidence type="ECO:0000256" key="1">
    <source>
        <dbReference type="ARBA" id="ARBA00022614"/>
    </source>
</evidence>
<reference evidence="4" key="1">
    <citation type="submission" date="2021-01" db="EMBL/GenBank/DDBJ databases">
        <authorList>
            <person name="Corre E."/>
            <person name="Pelletier E."/>
            <person name="Niang G."/>
            <person name="Scheremetjew M."/>
            <person name="Finn R."/>
            <person name="Kale V."/>
            <person name="Holt S."/>
            <person name="Cochrane G."/>
            <person name="Meng A."/>
            <person name="Brown T."/>
            <person name="Cohen L."/>
        </authorList>
    </citation>
    <scope>NUCLEOTIDE SEQUENCE</scope>
    <source>
        <strain evidence="4">CCMP 2712</strain>
    </source>
</reference>
<accession>A0A6U6B8L0</accession>
<name>A0A6U6B8L0_GUITH</name>
<evidence type="ECO:0000313" key="4">
    <source>
        <dbReference type="EMBL" id="CAE2312399.1"/>
    </source>
</evidence>
<dbReference type="InterPro" id="IPR032675">
    <property type="entry name" value="LRR_dom_sf"/>
</dbReference>
<dbReference type="PROSITE" id="PS51450">
    <property type="entry name" value="LRR"/>
    <property type="match status" value="2"/>
</dbReference>
<dbReference type="Gene3D" id="3.80.10.10">
    <property type="entry name" value="Ribonuclease Inhibitor"/>
    <property type="match status" value="2"/>
</dbReference>
<gene>
    <name evidence="4" type="ORF">GTHE00462_LOCUS22162</name>
    <name evidence="5" type="ORF">GTHE00462_LOCUS22163</name>
</gene>
<dbReference type="AlphaFoldDB" id="A0A6U6B8L0"/>
<evidence type="ECO:0000313" key="5">
    <source>
        <dbReference type="EMBL" id="CAE2312401.1"/>
    </source>
</evidence>
<feature type="region of interest" description="Disordered" evidence="3">
    <location>
        <begin position="584"/>
        <end position="635"/>
    </location>
</feature>
<dbReference type="InterPro" id="IPR001611">
    <property type="entry name" value="Leu-rich_rpt"/>
</dbReference>
<keyword evidence="2" id="KW-0677">Repeat</keyword>
<dbReference type="GO" id="GO:0005737">
    <property type="term" value="C:cytoplasm"/>
    <property type="evidence" value="ECO:0007669"/>
    <property type="project" value="TreeGrafter"/>
</dbReference>
<evidence type="ECO:0000256" key="3">
    <source>
        <dbReference type="SAM" id="MobiDB-lite"/>
    </source>
</evidence>
<protein>
    <submittedName>
        <fullName evidence="4">Uncharacterized protein</fullName>
    </submittedName>
</protein>
<dbReference type="PANTHER" id="PTHR15454">
    <property type="entry name" value="NISCHARIN RELATED"/>
    <property type="match status" value="1"/>
</dbReference>
<organism evidence="4">
    <name type="scientific">Guillardia theta</name>
    <name type="common">Cryptophyte</name>
    <name type="synonym">Cryptomonas phi</name>
    <dbReference type="NCBI Taxonomy" id="55529"/>
    <lineage>
        <taxon>Eukaryota</taxon>
        <taxon>Cryptophyceae</taxon>
        <taxon>Pyrenomonadales</taxon>
        <taxon>Geminigeraceae</taxon>
        <taxon>Guillardia</taxon>
    </lineage>
</organism>